<protein>
    <submittedName>
        <fullName evidence="3">Ras-related protein Rab-4</fullName>
    </submittedName>
</protein>
<evidence type="ECO:0000256" key="1">
    <source>
        <dbReference type="ARBA" id="ARBA00022741"/>
    </source>
</evidence>
<evidence type="ECO:0000256" key="2">
    <source>
        <dbReference type="ARBA" id="ARBA00023134"/>
    </source>
</evidence>
<dbReference type="GO" id="GO:0005525">
    <property type="term" value="F:GTP binding"/>
    <property type="evidence" value="ECO:0007669"/>
    <property type="project" value="UniProtKB-KW"/>
</dbReference>
<dbReference type="Pfam" id="PF00071">
    <property type="entry name" value="Ras"/>
    <property type="match status" value="1"/>
</dbReference>
<dbReference type="FunFam" id="3.40.50.300:FF:001329">
    <property type="entry name" value="Small GTP-binding protein, putative"/>
    <property type="match status" value="1"/>
</dbReference>
<dbReference type="SMART" id="SM00176">
    <property type="entry name" value="RAN"/>
    <property type="match status" value="1"/>
</dbReference>
<dbReference type="Gene3D" id="3.40.50.300">
    <property type="entry name" value="P-loop containing nucleotide triphosphate hydrolases"/>
    <property type="match status" value="1"/>
</dbReference>
<dbReference type="InterPro" id="IPR050227">
    <property type="entry name" value="Rab"/>
</dbReference>
<dbReference type="CDD" id="cd00154">
    <property type="entry name" value="Rab"/>
    <property type="match status" value="1"/>
</dbReference>
<dbReference type="Proteomes" id="UP001174909">
    <property type="component" value="Unassembled WGS sequence"/>
</dbReference>
<dbReference type="SMART" id="SM00173">
    <property type="entry name" value="RAS"/>
    <property type="match status" value="1"/>
</dbReference>
<keyword evidence="4" id="KW-1185">Reference proteome</keyword>
<dbReference type="SMART" id="SM00175">
    <property type="entry name" value="RAB"/>
    <property type="match status" value="1"/>
</dbReference>
<keyword evidence="1" id="KW-0547">Nucleotide-binding</keyword>
<comment type="caution">
    <text evidence="3">The sequence shown here is derived from an EMBL/GenBank/DDBJ whole genome shotgun (WGS) entry which is preliminary data.</text>
</comment>
<reference evidence="3" key="1">
    <citation type="submission" date="2023-03" db="EMBL/GenBank/DDBJ databases">
        <authorList>
            <person name="Steffen K."/>
            <person name="Cardenas P."/>
        </authorList>
    </citation>
    <scope>NUCLEOTIDE SEQUENCE</scope>
</reference>
<evidence type="ECO:0000313" key="3">
    <source>
        <dbReference type="EMBL" id="CAI8049981.1"/>
    </source>
</evidence>
<dbReference type="SMART" id="SM00174">
    <property type="entry name" value="RHO"/>
    <property type="match status" value="1"/>
</dbReference>
<dbReference type="InterPro" id="IPR027417">
    <property type="entry name" value="P-loop_NTPase"/>
</dbReference>
<dbReference type="PROSITE" id="PS51419">
    <property type="entry name" value="RAB"/>
    <property type="match status" value="1"/>
</dbReference>
<dbReference type="PRINTS" id="PR00449">
    <property type="entry name" value="RASTRNSFRMNG"/>
</dbReference>
<dbReference type="InterPro" id="IPR001806">
    <property type="entry name" value="Small_GTPase"/>
</dbReference>
<evidence type="ECO:0000313" key="4">
    <source>
        <dbReference type="Proteomes" id="UP001174909"/>
    </source>
</evidence>
<dbReference type="InterPro" id="IPR005225">
    <property type="entry name" value="Small_GTP-bd"/>
</dbReference>
<dbReference type="NCBIfam" id="TIGR00231">
    <property type="entry name" value="small_GTP"/>
    <property type="match status" value="1"/>
</dbReference>
<dbReference type="SUPFAM" id="SSF52540">
    <property type="entry name" value="P-loop containing nucleoside triphosphate hydrolases"/>
    <property type="match status" value="1"/>
</dbReference>
<keyword evidence="2" id="KW-0342">GTP-binding</keyword>
<dbReference type="AlphaFoldDB" id="A0AA35TLT4"/>
<proteinExistence type="predicted"/>
<name>A0AA35TLT4_GEOBA</name>
<sequence>MDGAEKVRVLVCGDGGVGKNRLIKKFISVGGIKASTLSTIGVDVQSKTIRVGDKDVKLQIWTTAGQERFRSMPAKYYGRADGIVLVYDVTQRKTFDNVKHWLTDITENTLNRDVRIALVGNKIDLLTTPESSDTHSRALASSNGILFFETSAETGENLEELFLALATEILDKVSLWTCKYLSTRHLHM</sequence>
<dbReference type="GO" id="GO:0003924">
    <property type="term" value="F:GTPase activity"/>
    <property type="evidence" value="ECO:0007669"/>
    <property type="project" value="InterPro"/>
</dbReference>
<dbReference type="PROSITE" id="PS51417">
    <property type="entry name" value="ARF"/>
    <property type="match status" value="1"/>
</dbReference>
<dbReference type="EMBL" id="CASHTH010003827">
    <property type="protein sequence ID" value="CAI8049981.1"/>
    <property type="molecule type" value="Genomic_DNA"/>
</dbReference>
<gene>
    <name evidence="3" type="ORF">GBAR_LOCUS27502</name>
</gene>
<accession>A0AA35TLT4</accession>
<dbReference type="PROSITE" id="PS51421">
    <property type="entry name" value="RAS"/>
    <property type="match status" value="1"/>
</dbReference>
<dbReference type="PANTHER" id="PTHR47977">
    <property type="entry name" value="RAS-RELATED PROTEIN RAB"/>
    <property type="match status" value="1"/>
</dbReference>
<dbReference type="SMART" id="SM00177">
    <property type="entry name" value="ARF"/>
    <property type="match status" value="1"/>
</dbReference>
<organism evidence="3 4">
    <name type="scientific">Geodia barretti</name>
    <name type="common">Barrett's horny sponge</name>
    <dbReference type="NCBI Taxonomy" id="519541"/>
    <lineage>
        <taxon>Eukaryota</taxon>
        <taxon>Metazoa</taxon>
        <taxon>Porifera</taxon>
        <taxon>Demospongiae</taxon>
        <taxon>Heteroscleromorpha</taxon>
        <taxon>Tetractinellida</taxon>
        <taxon>Astrophorina</taxon>
        <taxon>Geodiidae</taxon>
        <taxon>Geodia</taxon>
    </lineage>
</organism>